<dbReference type="Proteomes" id="UP000018817">
    <property type="component" value="Unassembled WGS sequence"/>
</dbReference>
<feature type="transmembrane region" description="Helical" evidence="2">
    <location>
        <begin position="6645"/>
        <end position="6661"/>
    </location>
</feature>
<evidence type="ECO:0000256" key="1">
    <source>
        <dbReference type="SAM" id="MobiDB-lite"/>
    </source>
</evidence>
<evidence type="ECO:0000313" key="3">
    <source>
        <dbReference type="EMBL" id="ETN12282.1"/>
    </source>
</evidence>
<sequence length="7135" mass="803758">MRRRDKVAAALADVQARQESLARGSVLSRASSPSPSASASASAALSPPPLSPPVSINKAQRATASFQWLKRRVVRRSESKESDVLEDLGSLDLVSSASLASVRALIGQFIALPPRREFAFVHPTTNATVAVADESDIYARNLPFICLVLLPVKEPAAGRGTSIPLVSAVATRRRDGKEEQRRPETAHIQQQQEEKQLRPRTVAGGANRATATVIAPASAVVSSELSLVSAVKGDRGSPDGVKTGRERHGVFTPVREERKQIETDAVPLQTPTKPMESTREKRILDNKRASSANLPERLKPSHSKMAGQDTTDKQMSELQGHRTSVRVASAGSGALVIPVEEKLAASFIPETSPAVQEETEFIQSSPSIQRQARENITPHQVDSSDATIADLAPKKPSSPGKSVYQTPGHLRRSRRFKGLTAAKLAEKSWECEDPEEQEVITDAELEEFLRSLLRIIRTGLEGVDARQLDEALSYYGVDYRALKLNGVLLGLDTELGMRCIHVRGGVDGQLKQYLLKIFPVDKENSVDPEDIQRFEFALNIFAGMRGWISPTKLRASYFEEKHPLQFIPASDSRRLAFLRLSDRDHQLFALASSDDPTVQLESWLADGMEITYVLMYGFLQSRRNSEQKPLIQLEAHYLRRDRVQATIQKLTSVSFDVWKRLEFCSNDIDDTSMVRRLNELTRTFLQDSKLYCGDLVGSAFFPALVGYLSRKKEQLAQSLFGILPTSGVRGAHHTSVLEYLRLLRQYLEQPETDSASCDSYLQSVGLKIIDVDKINASRSSAGLGRLYVNGRESALTHYQCNLMANDSSLLLKARWEHQELRKGTVSRYCFHGTKEIAVEYVFVRTKLFPSAGNDMRWEDRDRTARKEAQHAFVLICGDSLEVPENVAIGVGINIIHAELLPRINSMTSLSTVLREYSGATSISFGYCYTPVDQAVRVAFRVHTDTSVENHGYISGSSGCWGLPSAIIGIDRFLKSAQEEEAIAFCEADGLRFLNLFLRGLGDPWTTTKYGKPFFDYIYEKKRDDTASLRGYLLRAMKRTIAIIPCVPQSITKTNINIIVQIMDNFPDMSDVVDEVIGVLMAICSSTQEPKGSISDYFAPRMTENQKQFTTQSGLEILKDCTAKLQGIPAYKEAVETVILCLLMTHEMSATKAGLLFHWHDWFEYYIENGAWTTHPAESAFLLKQVHAHFFASTAILKPEVEKYPCGCDRRLVEFVEAFVGLMKLFVRLMLTGFGVTWAQLEMHGPRDCVSFLLWSAHPSRWIPSMDELQKLIVSSLCEFMERLTSSHQYLRALSELTAPLIELLCQQDCTSTSLHTGALRVLSLTFRLAIDKKVWSISMEIFLESFYQLLESICGESSCSDMNRYMNDVLFNAERSKQSASSSTILSLLHEEHMNFVGGSSQLSPVSRSQTKSLLQTLVSLCSLTWNSVLQPFCQIPALLNLGWMLTSSEIAGDLAQLEVDDGLLSLMENESVVVSISAARAYTVFLFQGLQSRRVIAEYRLKKLCNLLTTVLASSSRLILSPKRSSNSENSDIIQFVANQPDAYSILMRYKDLNRAKQSQAQQKELDQDDATTAGSSPVEVFWELNERNDLNRAMADKLANHLKLLIVLSSMTRNIVSIGSSDEIREIIFLLVRFVRERVHSASPHITLYLLSLRNLIWATRPDIMKWGISDLTEPPFLRKLLILAKDKLHQELATGILWGLVDAYEKSNIPLLLFEVDDAVATGSYFAKKIGFAVLVDNLVSKMTANRSIENDCGAMASMIANPVYSHFFLTNYGYPFVLKTMESILRLLRAGYTHGSFGPKGEDKSMETTEDERFGPMLFYSYAIENPHERELLQLCRSAVNVLEAMQRISPESVLDEAARTKTTMLPLLDYPNKLVAQYAVMCCSIHLQTHPPQCGKLLGNDVLDKVIANFFDEFPPLQVAAFSCIKLAFADQKNLSTLQSKLFPLRQRIVSCLHSPAFEVKRKAILLLVEAVFRLEDQTFLDGFAEAFVADNNGLLMELFDSVSKEVARNSSAGGVLQLLVRLVLKLNLVARTGGDKLAHVICHMLKTHSNDTFLRPVLFNFLLQIVSQDDHAEYFDRKSRLDVVTELLSQRLTLSELRNVANILILAASKHSGIRHYLSGFESGCIPKVASLLGEFSEHSLDIDNSKRTLPVPGCYHEDRASGIQQPEEMPDEGSTTYLLKITTSKTVFASHFTEDIYELFLRLLLLLVTGPEFSAEERYGCLCESDGCSNCDPCDIIAKARYGTNILRFSAARRVMCPTYDLSFLLSAKGDPADSILSLTIQVLEVLAANYQCRVQMLRGSIKSDWFWMPALVKIAMLPEFQEFDVERNEVTKQRQESVAHTIQLLGHLSATKEVAQRLMMDRPFISTLFSYLTPTDQSIVAIRRTSAFTLARLAELPVFVRDAFFQEKMALVIHASKDNDDQLSNPERDPLVLANRIILARNQRLLTPGLQGRSIDEGLLSVLVHLLVSHKMYSQEVGVLAGDVLANLLYYRVTLRDKSRFRSVIWSPTKSTEELNHSSSKRLTAYLHNSIKLMLQKLRQSSFGAFREYTAQLLNDELAYTCKHLEETTSGRELLCVLISLHLPSSGTDENLINNHGHDLSYSDSDVIQTYNHVHRTYLRPRSLQYVFSASDRSTHESNDYSFNGSSHLWLFLRKLWNLAIAELEEDNEQNRASISEVKDTVASRIPYVFTSWNSESDVRYSTVAFERRRCFLDFVIAVGKWDPSVLNVIDTKTIVEIVIRNGIDAPATMGREYLLLKEMCQHIPENIVVMAKCFGLDCMNNPQGKPSDVFRVFWSSVHLQLLPVKFTLAAGNKITILDPSTEAELVLIFGIDVLKLLSSSTPPAVKWYAECQGDTEVLDMMLLASKTSTLQMQHSLVRSFLSSLLWLTNQLLELDHATYLSIFTSDPRYLRCVIDLIYAPAHEVQTSAIKLLQNLAQQPRIFAMLSRLDSVTDPIGTVNSDVVSYVGKKLNKYLPTPPLSQDCVVLLAHISFVPFFTDLNTTELVKLSLGFRQCRHPESHCWTILVGDGRFSSVPEWMIAQYSKTSMTSFAAVMKRIQKRFDGFVGALQDKANFSMYAIDQKTYITHTSVATRRRVAVRLNRLLKTYIDDSAMCCGSLRARNGLVVRLGRLLVEVRAEIIRRVAYTKRISERVVFEQMQTRQLSDLLLLLQESPLFEGVPRDILANVAFRLGNPLEFPIYEPATMQHLPLLLVFDESVEFEMHLAESEEVVRGTVTRGGLLGYPHWLQRESSNTFAVHKCGLLGAIISLEVLESELPEPALNIVNNRLSHAYADGDVQAILRLMSHDNLPVPTSGKRHLQCSASALIVQLITADAFVESLLNDNWAIGVLVDVALGALPADVVLNALTVIAALTATETRTKRFWTKLTESGNAKEIVTSLWHPVAEFVNRFKLRLWENHPEILERFFLIQSQVASSVPAFWTNLQSTWTVKYLRDCVALLRSDQKGTPEVVGYHLSCGIPHRVDFLLRCGYDLDLHLTIARALARTRSGNVIGMLQLFDALSNDDVLCEQIWEHVIISSDVFDGILELVTAEISGCFDAGSSNDLEVYCTFIYKICTGGIKTQLDLGLRHAIQNQFGILLVLLEQVHELRERHSVHVVLRCVGSICTDTRSNYNLAAASAHTDEKTGSFISIVVTALAELESHLQCHTIVESLEIQAIFSCIDAITSVSEQSEHFESKNLMTIALNIIQLFASRTQTFDDGMIVALQSVVKVLRRVVSGEGNDYLQALNEAEISTFVAGYELNSQFYSMANDNIQLLRLLESYTTLLDVLVTSQNFLDMLWAMYFNGTEASSSFLTWMYQWILFEPNESPSINALNLNRASKRDRVLAVASKMQTLSLSVAIRLTEHHSIVQELTVHPKFSGVIAHICASLHNATDDIDFERPIQWVKFMCFLLEKWEEATSVQSDGHRMSAVKAALAHVKISLLLQACVVARGKEESFVCYAIRFLWLLVKLQNNADNFVVSVDRWTDEWIEVIHLAIRILQLSSSSMRLKCYLLGLLAELTLNQVTLTTDTSEVVDLVHATLKMLTGNLLLRETVQNVASRITTSSLSAHKWKENNEGSLDEELIGIGVILQSQRFVLYLSRIPYIRTALFHSESIHPLMCRTLFQEAIATLGVKRDNELWITAQEDSLHLITTLLRAADEVGRNSVLRSYRLVARRGHFLKSCIDLLSEPWKLEFQCVIVEGMRSYLDKNIGGSAEVVALREHGDGDLMELLRSIIVAEDTMDGSNSSNIIVLCLRLYNSVIEFSLENARYAARRGFSELCRKFRVAASRHGALIWCDRLRTIYFIVRMVGDVDQSLTKEIWEISCAYFLHPLLISHTETTKYALEILRCHVGKELGALIALEWDDRGRHIALCLINLLHNATLNYTASESDASTAKLSVGALVHLCCSDTLSAYIANDPEIVTALVRGCEHPKNKCQFDLLNVLLASEDAILKKSFLSEQLLDQLGRIATVNSDCRVLLLDLLPGLIHILRDRVVDSGGKCWNDLLLCVLEELSSHTGKPEADESRLVIATKSLINILDACDCRDFPSELLFRLHDSLLRIVDTSRVICDPNVDDVKASGSGYFQDFIGILVKSSPLELLVLSSLTKLSAYLEIELPVQPYGIMCVSSWMNSSVCCNCEGGDTKAFILSSLAMPFLAFCGHNESLQPVFNFPPYWRILTRMFATFHGEAVHLKVSKMMLQLLREPTSDNYRSFVSNICKLDLIEVLWWDVSTKKNNVKVGQRELWYSLLFELCYNRSNALAIMEREFLERFVVLESDQLNTDLLQEPASTSFLRLVSSVLRATNFSDHAQCFEKAISAMDILAELCICTIASILKMNETKWNATEVLYALAMHQQTLPGIWKACRLYPLELSDEGSERLCAVSEMLLQCGKSLADLILVLTIVVKICGQSIDILIRARNMIDCWPMVSVLLEVLQQCLHSSTSSSSYLRPIVLTTSNPVDFLPFHFPTEFHIKATVLALQLVQLCASDCQFAESLETELDLLRTLFMCIATSNLEVANNAAIALSALIRCDVDCYDPEDEEADVTRYMCSQGDYRHLEFFYTLDTQEIVRVAPSSRFPPSFVLLVRWLRFYSVNLTLLSDVQEVEHFTQELETTEITQRDDHEKFVASILEILLYSVSNYHFVVYKNDNGESEEQEHSFLLQSLLSLCQRCGGSCIVSSSQIRSRSLTLVQLLCSLDLPHTSSVQVFTNPQQMQILMMIVECSTSDAEQNAAAQLIQALALKEPVKTLLICDSSLLFRLESWLEMDTLQLLAAAVIQRLATLSSIAVHGVFGFYPSAQQQLAQFLFVGLGHKKPNREFLKENKQLLCKFHRFRLEIHLDGDPKCSPRQSSFRLVQMRFEIVDQSGKRLRQFEYQATLQSGNESGYHEFLVDPAARIVRCNVFTGYEERKFEFSRGIGSVCHRCDSVQLRFSEEELQPSTSSTGILARLLRQDISVEFFQALSGIVAEFCKDYSIFRDPIVDLPFQILVVLARSVEFPPIGQMDVMSLENLTTWFPTKPTVSNFKAIIPPVLNLIQKLRQLVCVSEVEHESVLGSDSGSSSFLEKIVELVGDVEIRDLTANTLNTLFIENSDLLLCLCGQFNSEQSSETTFLSLVAIAIRRNVVHCQTFLTPTAQTLLRSVFDAGIQKSTAQPELRSSLIYFASLVIVRLTRCPIGDNLMNALDFFSRISFEMFSRHPTADEFSTGAVENLILSCSFFFDGLPTFVAVHADTREFLRYEALFSASNVAEDELTIAETLLMFLGRTPSNGIDTSGVIDGQISYNSYDRLAASILEALVEKLSSRKIFEQTFLQLLDSRYQQKGKTIAKAFEEQCLVGMRKCIDLTRYDFQSELNALRLTYYSSIRAGVRTGIIPPQCSGVFQRFDQEHLLPSESLQWHKNQIGESEKTHRHRSFLRHEQNLATSPSKFFQAEDSKFDLELRELILFTNEHSELLSVLTVNRKKALTSAIRVATQNARVLMAFHSMASLALDFYIDTAMKLQNEKKKTKRNYQRRMSAIVNIGNDEQKFFLEWLLLLEQLAGLLCSGLHELDATYYIEIARQFRSLILDLPIFLRKIERMGTHSRQQALMLFLDNLHRLLKRATNRNELRVVAANGSGIVDQTKPIRERLRKLDVHISTSLAALLESKEGMDNLSRMLIAMQYMWRRIMGDTSLEKTMASSREAVSILKKMKEKFMSFIRALRRPMTTFRARHKTSTVKEFDGPSELLNLSRVIDSASTGLSSQSTSERDDLGATSKNFRQISSPFPFASFKLLLDHIGLESITAKRTKLLLQSPKNKNVVIGVLTYAFGMGEEAVERMTTLELAEKFHELEEKKKVLTLLDQLQQLTLENEMPFDNLPSVSHDKVEMSLWRLMVRPIQRVRFIHLYHQAQIFVHCDPTKRRVILETYCQASPQRPIIRNRTQDELSSEEESRTKQLVAKPEKDSAFSRFFGTLKKEKQRIGADQIVQEEPVQIAAATGPWNTAPSLKAVISRSTLKVCDGIFNPDPFSDDSAMVLLRRKLEAQTSRRNSKSITRFRESNRSAQYRYDQHASLLDRILHGIILIGARLILLIAFWRQEELRMDLKDPIMAKAFNDPHARDEYYRFYHAKKGLGELVRVWMPTCGRLGLQLWQERYYALIGTLFSVVISLWLPTVAFDDDVSKRNIFMTRIVYGYGIGIFLLSVVSIALIAQNRFVLLEQTRLRLRPVSRYYQNALAVTAIAVELVQLNSLTFDSAVEWDDSDELPAIIEWLGNQGITKFGFTSVSELEALGVLLLLLFWFLLLKCANKFRETSALLHRILTKDLPALVHGFLYMSTISVFFSYLACMDCSDKHASKYEKCNKDPNCPPFLIAHKDITCWTSEHQWYALLGLWGITFFLPIGLLAHGMSQVLFQRETLDIKYAPVLILVVQLVKAAAATAQGFFPHNPILLASLGAVGNAVLLVLTLAMHSCSLWYIKYIKCSIYAASCWASLGAIHRLQYTGQSSTRSLNMIYFGWLSIGLTTATAILVKVWLRARAKQRDTERHFAAQQRLLNAGTASGVLGTVEQKFMKAASKRCTDPLTRATFISNAKRLSSLTPPPVLEEFVARAKDASVHLNEPGEILIMQNARILAKKLREHAELRRRR</sequence>
<feature type="transmembrane region" description="Helical" evidence="2">
    <location>
        <begin position="6971"/>
        <end position="6990"/>
    </location>
</feature>
<feature type="region of interest" description="Disordered" evidence="1">
    <location>
        <begin position="18"/>
        <end position="56"/>
    </location>
</feature>
<dbReference type="InterPro" id="IPR011989">
    <property type="entry name" value="ARM-like"/>
</dbReference>
<feature type="compositionally biased region" description="Low complexity" evidence="1">
    <location>
        <begin position="25"/>
        <end position="45"/>
    </location>
</feature>
<dbReference type="SUPFAM" id="SSF48371">
    <property type="entry name" value="ARM repeat"/>
    <property type="match status" value="2"/>
</dbReference>
<dbReference type="Gene3D" id="1.25.10.10">
    <property type="entry name" value="Leucine-rich Repeat Variant"/>
    <property type="match status" value="1"/>
</dbReference>
<feature type="transmembrane region" description="Helical" evidence="2">
    <location>
        <begin position="6939"/>
        <end position="6959"/>
    </location>
</feature>
<keyword evidence="2" id="KW-0812">Transmembrane</keyword>
<feature type="transmembrane region" description="Helical" evidence="2">
    <location>
        <begin position="6567"/>
        <end position="6585"/>
    </location>
</feature>
<protein>
    <submittedName>
        <fullName evidence="3">Uncharacterized protein</fullName>
    </submittedName>
</protein>
<feature type="region of interest" description="Disordered" evidence="1">
    <location>
        <begin position="170"/>
        <end position="204"/>
    </location>
</feature>
<reference evidence="4" key="1">
    <citation type="submission" date="2011-12" db="EMBL/GenBank/DDBJ databases">
        <authorList>
            <consortium name="The Broad Institute Genome Sequencing Platform"/>
            <person name="Russ C."/>
            <person name="Tyler B."/>
            <person name="Panabieres F."/>
            <person name="Shan W."/>
            <person name="Tripathy S."/>
            <person name="Grunwald N."/>
            <person name="Machado M."/>
            <person name="Young S.K."/>
            <person name="Zeng Q."/>
            <person name="Gargeya S."/>
            <person name="Fitzgerald M."/>
            <person name="Haas B."/>
            <person name="Abouelleil A."/>
            <person name="Alvarado L."/>
            <person name="Arachchi H.M."/>
            <person name="Berlin A."/>
            <person name="Chapman S.B."/>
            <person name="Gearin G."/>
            <person name="Goldberg J."/>
            <person name="Griggs A."/>
            <person name="Gujja S."/>
            <person name="Hansen M."/>
            <person name="Heiman D."/>
            <person name="Howarth C."/>
            <person name="Larimer J."/>
            <person name="Lui A."/>
            <person name="MacDonald P.J.P."/>
            <person name="McCowen C."/>
            <person name="Montmayeur A."/>
            <person name="Murphy C."/>
            <person name="Neiman D."/>
            <person name="Pearson M."/>
            <person name="Priest M."/>
            <person name="Roberts A."/>
            <person name="Saif S."/>
            <person name="Shea T."/>
            <person name="Sisk P."/>
            <person name="Stolte C."/>
            <person name="Sykes S."/>
            <person name="Wortman J."/>
            <person name="Nusbaum C."/>
            <person name="Birren B."/>
        </authorList>
    </citation>
    <scope>NUCLEOTIDE SEQUENCE [LARGE SCALE GENOMIC DNA]</scope>
    <source>
        <strain evidence="4">INRA-310</strain>
    </source>
</reference>
<keyword evidence="2" id="KW-0472">Membrane</keyword>
<evidence type="ECO:0000313" key="4">
    <source>
        <dbReference type="Proteomes" id="UP000018817"/>
    </source>
</evidence>
<feature type="region of interest" description="Disordered" evidence="1">
    <location>
        <begin position="268"/>
        <end position="310"/>
    </location>
</feature>
<feature type="transmembrane region" description="Helical" evidence="2">
    <location>
        <begin position="6914"/>
        <end position="6933"/>
    </location>
</feature>
<keyword evidence="2" id="KW-1133">Transmembrane helix</keyword>
<dbReference type="RefSeq" id="XP_008902572.1">
    <property type="nucleotide sequence ID" value="XM_008904324.1"/>
</dbReference>
<feature type="transmembrane region" description="Helical" evidence="2">
    <location>
        <begin position="6681"/>
        <end position="6700"/>
    </location>
</feature>
<evidence type="ECO:0000256" key="2">
    <source>
        <dbReference type="SAM" id="Phobius"/>
    </source>
</evidence>
<feature type="transmembrane region" description="Helical" evidence="2">
    <location>
        <begin position="6875"/>
        <end position="6894"/>
    </location>
</feature>
<gene>
    <name evidence="3" type="ORF">PPTG_22475</name>
</gene>
<dbReference type="GeneID" id="20191074"/>
<dbReference type="VEuPathDB" id="FungiDB:PPTG_22475"/>
<feature type="transmembrane region" description="Helical" evidence="2">
    <location>
        <begin position="6720"/>
        <end position="6737"/>
    </location>
</feature>
<name>W2QGK6_PHYN3</name>
<dbReference type="STRING" id="761204.W2QGK6"/>
<feature type="compositionally biased region" description="Basic and acidic residues" evidence="1">
    <location>
        <begin position="276"/>
        <end position="288"/>
    </location>
</feature>
<dbReference type="EMBL" id="KI669577">
    <property type="protein sequence ID" value="ETN12282.1"/>
    <property type="molecule type" value="Genomic_DNA"/>
</dbReference>
<feature type="transmembrane region" description="Helical" evidence="2">
    <location>
        <begin position="6816"/>
        <end position="6835"/>
    </location>
</feature>
<reference evidence="3 4" key="2">
    <citation type="submission" date="2013-11" db="EMBL/GenBank/DDBJ databases">
        <title>The Genome Sequence of Phytophthora parasitica INRA-310.</title>
        <authorList>
            <consortium name="The Broad Institute Genomics Platform"/>
            <person name="Russ C."/>
            <person name="Tyler B."/>
            <person name="Panabieres F."/>
            <person name="Shan W."/>
            <person name="Tripathy S."/>
            <person name="Grunwald N."/>
            <person name="Machado M."/>
            <person name="Johnson C.S."/>
            <person name="Arredondo F."/>
            <person name="Hong C."/>
            <person name="Coffey M."/>
            <person name="Young S.K."/>
            <person name="Zeng Q."/>
            <person name="Gargeya S."/>
            <person name="Fitzgerald M."/>
            <person name="Abouelleil A."/>
            <person name="Alvarado L."/>
            <person name="Chapman S.B."/>
            <person name="Gainer-Dewar J."/>
            <person name="Goldberg J."/>
            <person name="Griggs A."/>
            <person name="Gujja S."/>
            <person name="Hansen M."/>
            <person name="Howarth C."/>
            <person name="Imamovic A."/>
            <person name="Ireland A."/>
            <person name="Larimer J."/>
            <person name="McCowan C."/>
            <person name="Murphy C."/>
            <person name="Pearson M."/>
            <person name="Poon T.W."/>
            <person name="Priest M."/>
            <person name="Roberts A."/>
            <person name="Saif S."/>
            <person name="Shea T."/>
            <person name="Sykes S."/>
            <person name="Wortman J."/>
            <person name="Nusbaum C."/>
            <person name="Birren B."/>
        </authorList>
    </citation>
    <scope>NUCLEOTIDE SEQUENCE [LARGE SCALE GENOMIC DNA]</scope>
    <source>
        <strain evidence="3 4">INRA-310</strain>
    </source>
</reference>
<accession>W2QGK6</accession>
<feature type="transmembrane region" description="Helical" evidence="2">
    <location>
        <begin position="6779"/>
        <end position="6796"/>
    </location>
</feature>
<feature type="compositionally biased region" description="Basic and acidic residues" evidence="1">
    <location>
        <begin position="172"/>
        <end position="185"/>
    </location>
</feature>
<dbReference type="OrthoDB" id="127592at2759"/>
<organism evidence="3 4">
    <name type="scientific">Phytophthora nicotianae (strain INRA-310)</name>
    <name type="common">Phytophthora parasitica</name>
    <dbReference type="NCBI Taxonomy" id="761204"/>
    <lineage>
        <taxon>Eukaryota</taxon>
        <taxon>Sar</taxon>
        <taxon>Stramenopiles</taxon>
        <taxon>Oomycota</taxon>
        <taxon>Peronosporomycetes</taxon>
        <taxon>Peronosporales</taxon>
        <taxon>Peronosporaceae</taxon>
        <taxon>Phytophthora</taxon>
    </lineage>
</organism>
<feature type="transmembrane region" description="Helical" evidence="2">
    <location>
        <begin position="7002"/>
        <end position="7023"/>
    </location>
</feature>
<proteinExistence type="predicted"/>
<dbReference type="InterPro" id="IPR016024">
    <property type="entry name" value="ARM-type_fold"/>
</dbReference>